<dbReference type="SUPFAM" id="SSF55781">
    <property type="entry name" value="GAF domain-like"/>
    <property type="match status" value="1"/>
</dbReference>
<dbReference type="Gene3D" id="3.30.450.40">
    <property type="match status" value="1"/>
</dbReference>
<comment type="caution">
    <text evidence="7">The sequence shown here is derived from an EMBL/GenBank/DDBJ whole genome shotgun (WGS) entry which is preliminary data.</text>
</comment>
<dbReference type="InterPro" id="IPR005467">
    <property type="entry name" value="His_kinase_dom"/>
</dbReference>
<accession>A0ABM8UKC2</accession>
<keyword evidence="5" id="KW-0418">Kinase</keyword>
<dbReference type="EMBL" id="CAJRAU010000001">
    <property type="protein sequence ID" value="CAG5067869.1"/>
    <property type="molecule type" value="Genomic_DNA"/>
</dbReference>
<keyword evidence="8" id="KW-1185">Reference proteome</keyword>
<feature type="domain" description="Histidine kinase" evidence="6">
    <location>
        <begin position="187"/>
        <end position="413"/>
    </location>
</feature>
<evidence type="ECO:0000313" key="8">
    <source>
        <dbReference type="Proteomes" id="UP000679725"/>
    </source>
</evidence>
<dbReference type="RefSeq" id="WP_215232006.1">
    <property type="nucleotide sequence ID" value="NZ_CAJRAU010000001.1"/>
</dbReference>
<organism evidence="7 8">
    <name type="scientific">Dyadobacter linearis</name>
    <dbReference type="NCBI Taxonomy" id="2823330"/>
    <lineage>
        <taxon>Bacteria</taxon>
        <taxon>Pseudomonadati</taxon>
        <taxon>Bacteroidota</taxon>
        <taxon>Cytophagia</taxon>
        <taxon>Cytophagales</taxon>
        <taxon>Spirosomataceae</taxon>
        <taxon>Dyadobacter</taxon>
    </lineage>
</organism>
<evidence type="ECO:0000256" key="3">
    <source>
        <dbReference type="ARBA" id="ARBA00022553"/>
    </source>
</evidence>
<dbReference type="PRINTS" id="PR00344">
    <property type="entry name" value="BCTRLSENSOR"/>
</dbReference>
<dbReference type="SUPFAM" id="SSF55874">
    <property type="entry name" value="ATPase domain of HSP90 chaperone/DNA topoisomerase II/histidine kinase"/>
    <property type="match status" value="1"/>
</dbReference>
<evidence type="ECO:0000313" key="7">
    <source>
        <dbReference type="EMBL" id="CAG5067869.1"/>
    </source>
</evidence>
<dbReference type="InterPro" id="IPR036097">
    <property type="entry name" value="HisK_dim/P_sf"/>
</dbReference>
<dbReference type="InterPro" id="IPR003018">
    <property type="entry name" value="GAF"/>
</dbReference>
<dbReference type="GO" id="GO:0016740">
    <property type="term" value="F:transferase activity"/>
    <property type="evidence" value="ECO:0007669"/>
    <property type="project" value="UniProtKB-KW"/>
</dbReference>
<evidence type="ECO:0000256" key="5">
    <source>
        <dbReference type="ARBA" id="ARBA00022777"/>
    </source>
</evidence>
<dbReference type="PANTHER" id="PTHR43304">
    <property type="entry name" value="PHYTOCHROME-LIKE PROTEIN CPH1"/>
    <property type="match status" value="1"/>
</dbReference>
<dbReference type="InterPro" id="IPR036890">
    <property type="entry name" value="HATPase_C_sf"/>
</dbReference>
<dbReference type="SUPFAM" id="SSF47384">
    <property type="entry name" value="Homodimeric domain of signal transducing histidine kinase"/>
    <property type="match status" value="1"/>
</dbReference>
<name>A0ABM8UKC2_9BACT</name>
<comment type="catalytic activity">
    <reaction evidence="1">
        <text>ATP + protein L-histidine = ADP + protein N-phospho-L-histidine.</text>
        <dbReference type="EC" id="2.7.13.3"/>
    </reaction>
</comment>
<dbReference type="Pfam" id="PF02518">
    <property type="entry name" value="HATPase_c"/>
    <property type="match status" value="1"/>
</dbReference>
<dbReference type="PROSITE" id="PS50109">
    <property type="entry name" value="HIS_KIN"/>
    <property type="match status" value="1"/>
</dbReference>
<dbReference type="Proteomes" id="UP000679725">
    <property type="component" value="Unassembled WGS sequence"/>
</dbReference>
<evidence type="ECO:0000256" key="4">
    <source>
        <dbReference type="ARBA" id="ARBA00022679"/>
    </source>
</evidence>
<evidence type="ECO:0000256" key="2">
    <source>
        <dbReference type="ARBA" id="ARBA00012438"/>
    </source>
</evidence>
<proteinExistence type="predicted"/>
<gene>
    <name evidence="7" type="primary">sasA_5</name>
    <name evidence="7" type="ORF">DYBT9623_00596</name>
</gene>
<evidence type="ECO:0000259" key="6">
    <source>
        <dbReference type="PROSITE" id="PS50109"/>
    </source>
</evidence>
<protein>
    <recommendedName>
        <fullName evidence="2">histidine kinase</fullName>
        <ecNumber evidence="2">2.7.13.3</ecNumber>
    </recommendedName>
</protein>
<dbReference type="InterPro" id="IPR029016">
    <property type="entry name" value="GAF-like_dom_sf"/>
</dbReference>
<dbReference type="Gene3D" id="3.30.565.10">
    <property type="entry name" value="Histidine kinase-like ATPase, C-terminal domain"/>
    <property type="match status" value="1"/>
</dbReference>
<keyword evidence="4 7" id="KW-0808">Transferase</keyword>
<reference evidence="7 8" key="1">
    <citation type="submission" date="2021-04" db="EMBL/GenBank/DDBJ databases">
        <authorList>
            <person name="Rodrigo-Torres L."/>
            <person name="Arahal R. D."/>
            <person name="Lucena T."/>
        </authorList>
    </citation>
    <scope>NUCLEOTIDE SEQUENCE [LARGE SCALE GENOMIC DNA]</scope>
    <source>
        <strain evidence="7 8">CECT 9623</strain>
    </source>
</reference>
<dbReference type="InterPro" id="IPR052162">
    <property type="entry name" value="Sensor_kinase/Photoreceptor"/>
</dbReference>
<dbReference type="PANTHER" id="PTHR43304:SF1">
    <property type="entry name" value="PAC DOMAIN-CONTAINING PROTEIN"/>
    <property type="match status" value="1"/>
</dbReference>
<evidence type="ECO:0000256" key="1">
    <source>
        <dbReference type="ARBA" id="ARBA00000085"/>
    </source>
</evidence>
<dbReference type="SMART" id="SM00387">
    <property type="entry name" value="HATPase_c"/>
    <property type="match status" value="1"/>
</dbReference>
<dbReference type="InterPro" id="IPR003594">
    <property type="entry name" value="HATPase_dom"/>
</dbReference>
<sequence>MKDSQIDILGDIAKIEQIPIVPTMLEVICRSTGMGFAAIARVTEDKWVACSVLDEISFGLRAGGELVLETTICNEIRLNHEIVVIDNVDEDPQFRAHHTPIMYGFKSYISVPIILKNGEFFGTLCAIDPKPASLKNIKTIGMFQMFVDLISYHLESVETAQKSRQKLSEMNHQLADSIHINSQFQFISNHNLQEPLRKMRVFSGMMLDAANKNDLDKVRSYATKVDASALKFSAIITELSEFTELYNETNFETVDLNKVVSDTTSSLSLLLEATQTKVRYENLPSIVANHFQMEQLFRNLITNSIQYAKKGADHVIRIYPGEVGYDLRAGNDIQKKRQSLIIRIEDNGEGFSQQHLEKIFDIFSQFPDYKNGQTEGHSLAYCRKIVNNHGGQIKAESVEGKGTTFSIILPVRELTPVDS</sequence>
<dbReference type="EC" id="2.7.13.3" evidence="2"/>
<dbReference type="InterPro" id="IPR004358">
    <property type="entry name" value="Sig_transdc_His_kin-like_C"/>
</dbReference>
<dbReference type="Pfam" id="PF01590">
    <property type="entry name" value="GAF"/>
    <property type="match status" value="1"/>
</dbReference>
<keyword evidence="3" id="KW-0597">Phosphoprotein</keyword>